<feature type="compositionally biased region" description="Low complexity" evidence="2">
    <location>
        <begin position="483"/>
        <end position="503"/>
    </location>
</feature>
<protein>
    <recommendedName>
        <fullName evidence="3">Integrase catalytic domain-containing protein</fullName>
    </recommendedName>
</protein>
<dbReference type="InterPro" id="IPR043502">
    <property type="entry name" value="DNA/RNA_pol_sf"/>
</dbReference>
<dbReference type="Pfam" id="PF22936">
    <property type="entry name" value="Pol_BBD"/>
    <property type="match status" value="1"/>
</dbReference>
<dbReference type="PANTHER" id="PTHR11439">
    <property type="entry name" value="GAG-POL-RELATED RETROTRANSPOSON"/>
    <property type="match status" value="1"/>
</dbReference>
<keyword evidence="1" id="KW-0064">Aspartyl protease</keyword>
<dbReference type="Gene3D" id="4.10.60.10">
    <property type="entry name" value="Zinc finger, CCHC-type"/>
    <property type="match status" value="1"/>
</dbReference>
<dbReference type="Pfam" id="PF07727">
    <property type="entry name" value="RVT_2"/>
    <property type="match status" value="1"/>
</dbReference>
<dbReference type="SUPFAM" id="SSF56672">
    <property type="entry name" value="DNA/RNA polymerases"/>
    <property type="match status" value="1"/>
</dbReference>
<keyword evidence="1" id="KW-0378">Hydrolase</keyword>
<dbReference type="Gene3D" id="3.30.420.10">
    <property type="entry name" value="Ribonuclease H-like superfamily/Ribonuclease H"/>
    <property type="match status" value="1"/>
</dbReference>
<gene>
    <name evidence="4" type="ORF">Prudu_005830</name>
</gene>
<proteinExistence type="predicted"/>
<feature type="compositionally biased region" description="Polar residues" evidence="2">
    <location>
        <begin position="468"/>
        <end position="482"/>
    </location>
</feature>
<name>A0A4Y1QYH0_PRUDU</name>
<dbReference type="GO" id="GO:0003676">
    <property type="term" value="F:nucleic acid binding"/>
    <property type="evidence" value="ECO:0007669"/>
    <property type="project" value="InterPro"/>
</dbReference>
<dbReference type="InterPro" id="IPR054722">
    <property type="entry name" value="PolX-like_BBD"/>
</dbReference>
<dbReference type="SUPFAM" id="SSF57756">
    <property type="entry name" value="Retrovirus zinc finger-like domains"/>
    <property type="match status" value="1"/>
</dbReference>
<dbReference type="InterPro" id="IPR036397">
    <property type="entry name" value="RNaseH_sf"/>
</dbReference>
<keyword evidence="1" id="KW-0645">Protease</keyword>
<dbReference type="EMBL" id="AP019298">
    <property type="protein sequence ID" value="BBG96882.1"/>
    <property type="molecule type" value="Genomic_DNA"/>
</dbReference>
<feature type="region of interest" description="Disordered" evidence="2">
    <location>
        <begin position="468"/>
        <end position="507"/>
    </location>
</feature>
<dbReference type="PROSITE" id="PS50994">
    <property type="entry name" value="INTEGRASE"/>
    <property type="match status" value="1"/>
</dbReference>
<dbReference type="GO" id="GO:0004190">
    <property type="term" value="F:aspartic-type endopeptidase activity"/>
    <property type="evidence" value="ECO:0007669"/>
    <property type="project" value="UniProtKB-KW"/>
</dbReference>
<dbReference type="InterPro" id="IPR013103">
    <property type="entry name" value="RVT_2"/>
</dbReference>
<dbReference type="Pfam" id="PF25597">
    <property type="entry name" value="SH3_retrovirus"/>
    <property type="match status" value="1"/>
</dbReference>
<sequence length="1125" mass="124063">AGCRANRRSSIGSSLCDVRHSVVFSYTSVNAMSSSNSGMGLLPTPSSLPVAYMGSYDRSVMPSLDRNSGSRPVLGNNGGFSQREVVPECQICSKRGHTAANCYFRHEASSSRPGSQVIECQICGKKGHGALDCFHRSNYVYQGQAPPSNLSAMTAQTSYMPDQDWIADSGASHHMVSDISSLTHVAPCESTEQVIVGNGEGLKIKHIGTTAIACASTSLRMPSVFHVPQLSANLLSVHQLCKDNNCVISFDASGFVIQDRVTKTILLQGRSNNGLYPIPSAVSSHCLSKKVALLGQHVKSSFGITDLAIQRMKWCNQCLKPLSDGGGEFLSKVFTDFLASKGIVRRLSCPYTPQQNGLAERKNRHIVDTAITLLTTAALPVYPYLRHYNVHKLQPRTTQCVFLGYSPGYKGVICYNRITAKCVISRHVLHDEAVFPFKQINPGICQQSSQFSSTASVAPIIVSLPSRPSQASLNSQDPSSLASDTQVSTSQSQSISSTPESLSPIQHQASLDDIPVASEGSVPVLNEQQLQNKEFPDYQGYFTCLHAIPDLGEPSSFKVASFSSEWRQAMKEEIDALHMQGTWILVPSPGDKNIIGSKWVYKIKRNPDGSVGRYKARLVAQGFSQEPGFDFGETFSPVVRHTTVRLVLSIAAMNQWKLRQLDVKNAFLHGDLEEEVFMKQPPGFEDSTHPQFAPRAWNAKFTGYLPTLGFKSSHSDPSLFVQHTGNDIIILLLYVDDIIITGSSDQLIQRVVTDLSEVFEMKDMGQLTYFLGLQISYNSSGDIFVSQTKYAKDLLHKAGMSSCRACATPCKPHTQVLQTDGEPLADPTMFRSLVGALQYLTFTRPDLAYAVNHVCQYMNNPTEVHYFLVKRILRYVQGTLEYGISFTKGPWQLSAYSDATGQGISILEGLQPSKKQGSVSRSSTEAEYRALANTAADLSWIRQVLLDLKMFLPNAPTMYCDNLSALALSSNPVYHSRIKHLDIDFHFVREKVQRKDLIVQYIPTEEQIADVFTKDRRCGQAMSRSHRFLNGSECGEFRRGLGLASYSYGLRESSGLEIEDREENDHGCLEKFLPTCGSCFHRVLRGGASYHDSLRVSDETDDGKEADFLLFGFESITLSISRSSQ</sequence>
<evidence type="ECO:0000313" key="4">
    <source>
        <dbReference type="EMBL" id="BBG96882.1"/>
    </source>
</evidence>
<dbReference type="InterPro" id="IPR057670">
    <property type="entry name" value="SH3_retrovirus"/>
</dbReference>
<accession>A0A4Y1QYH0</accession>
<reference evidence="4" key="1">
    <citation type="journal article" date="2019" name="Science">
        <title>Mutation of a bHLH transcription factor allowed almond domestication.</title>
        <authorList>
            <person name="Sanchez-Perez R."/>
            <person name="Pavan S."/>
            <person name="Mazzeo R."/>
            <person name="Moldovan C."/>
            <person name="Aiese Cigliano R."/>
            <person name="Del Cueto J."/>
            <person name="Ricciardi F."/>
            <person name="Lotti C."/>
            <person name="Ricciardi L."/>
            <person name="Dicenta F."/>
            <person name="Lopez-Marques R.L."/>
            <person name="Lindberg Moller B."/>
        </authorList>
    </citation>
    <scope>NUCLEOTIDE SEQUENCE</scope>
</reference>
<dbReference type="PANTHER" id="PTHR11439:SF524">
    <property type="entry name" value="RNA-DIRECTED DNA POLYMERASE, PROTEIN KINASE RLK-PELLE-DLSV FAMILY"/>
    <property type="match status" value="1"/>
</dbReference>
<dbReference type="GO" id="GO:0015074">
    <property type="term" value="P:DNA integration"/>
    <property type="evidence" value="ECO:0007669"/>
    <property type="project" value="InterPro"/>
</dbReference>
<dbReference type="InterPro" id="IPR001878">
    <property type="entry name" value="Znf_CCHC"/>
</dbReference>
<dbReference type="InterPro" id="IPR012337">
    <property type="entry name" value="RNaseH-like_sf"/>
</dbReference>
<dbReference type="SUPFAM" id="SSF53098">
    <property type="entry name" value="Ribonuclease H-like"/>
    <property type="match status" value="1"/>
</dbReference>
<organism evidence="4">
    <name type="scientific">Prunus dulcis</name>
    <name type="common">Almond</name>
    <name type="synonym">Amygdalus dulcis</name>
    <dbReference type="NCBI Taxonomy" id="3755"/>
    <lineage>
        <taxon>Eukaryota</taxon>
        <taxon>Viridiplantae</taxon>
        <taxon>Streptophyta</taxon>
        <taxon>Embryophyta</taxon>
        <taxon>Tracheophyta</taxon>
        <taxon>Spermatophyta</taxon>
        <taxon>Magnoliopsida</taxon>
        <taxon>eudicotyledons</taxon>
        <taxon>Gunneridae</taxon>
        <taxon>Pentapetalae</taxon>
        <taxon>rosids</taxon>
        <taxon>fabids</taxon>
        <taxon>Rosales</taxon>
        <taxon>Rosaceae</taxon>
        <taxon>Amygdaloideae</taxon>
        <taxon>Amygdaleae</taxon>
        <taxon>Prunus</taxon>
    </lineage>
</organism>
<dbReference type="InterPro" id="IPR001584">
    <property type="entry name" value="Integrase_cat-core"/>
</dbReference>
<dbReference type="SMART" id="SM00343">
    <property type="entry name" value="ZnF_C2HC"/>
    <property type="match status" value="2"/>
</dbReference>
<feature type="non-terminal residue" evidence="4">
    <location>
        <position position="1"/>
    </location>
</feature>
<dbReference type="GO" id="GO:0008270">
    <property type="term" value="F:zinc ion binding"/>
    <property type="evidence" value="ECO:0007669"/>
    <property type="project" value="InterPro"/>
</dbReference>
<dbReference type="AlphaFoldDB" id="A0A4Y1QYH0"/>
<evidence type="ECO:0000256" key="2">
    <source>
        <dbReference type="SAM" id="MobiDB-lite"/>
    </source>
</evidence>
<evidence type="ECO:0000256" key="1">
    <source>
        <dbReference type="ARBA" id="ARBA00022750"/>
    </source>
</evidence>
<feature type="domain" description="Integrase catalytic" evidence="3">
    <location>
        <begin position="322"/>
        <end position="415"/>
    </location>
</feature>
<dbReference type="InterPro" id="IPR036875">
    <property type="entry name" value="Znf_CCHC_sf"/>
</dbReference>
<evidence type="ECO:0000259" key="3">
    <source>
        <dbReference type="PROSITE" id="PS50994"/>
    </source>
</evidence>
<dbReference type="CDD" id="cd09272">
    <property type="entry name" value="RNase_HI_RT_Ty1"/>
    <property type="match status" value="1"/>
</dbReference>